<evidence type="ECO:0000259" key="1">
    <source>
        <dbReference type="PROSITE" id="PS51186"/>
    </source>
</evidence>
<dbReference type="Gene3D" id="3.40.630.30">
    <property type="match status" value="1"/>
</dbReference>
<protein>
    <submittedName>
        <fullName evidence="2">GNAT family N-acetyltransferase</fullName>
    </submittedName>
</protein>
<comment type="caution">
    <text evidence="2">The sequence shown here is derived from an EMBL/GenBank/DDBJ whole genome shotgun (WGS) entry which is preliminary data.</text>
</comment>
<dbReference type="RefSeq" id="WP_372267825.1">
    <property type="nucleotide sequence ID" value="NZ_JBFRUW010000080.1"/>
</dbReference>
<name>A0ABV4NH94_9VIBR</name>
<accession>A0ABV4NH94</accession>
<dbReference type="Proteomes" id="UP001570417">
    <property type="component" value="Unassembled WGS sequence"/>
</dbReference>
<dbReference type="EMBL" id="JBFRUW010000080">
    <property type="protein sequence ID" value="MFA0570394.1"/>
    <property type="molecule type" value="Genomic_DNA"/>
</dbReference>
<evidence type="ECO:0000313" key="2">
    <source>
        <dbReference type="EMBL" id="MFA0570394.1"/>
    </source>
</evidence>
<sequence>MPDIYLQLASTDDIQLLQDSALKAFSDDYDKYGAFPPNIESIEWFKAEVSKNKFYKVVCDSEFAGAICVEGGETTCIEIKYLYIDLKFQNKHIGSKVMRLIESEYEHIDNWTLFTPYMSFRNHHFYEKLGYIKVGELQPDLSDDFKLFEYSKVRTR</sequence>
<gene>
    <name evidence="2" type="ORF">AB4566_19180</name>
</gene>
<dbReference type="PROSITE" id="PS51186">
    <property type="entry name" value="GNAT"/>
    <property type="match status" value="1"/>
</dbReference>
<dbReference type="InterPro" id="IPR000182">
    <property type="entry name" value="GNAT_dom"/>
</dbReference>
<keyword evidence="3" id="KW-1185">Reference proteome</keyword>
<dbReference type="SUPFAM" id="SSF55729">
    <property type="entry name" value="Acyl-CoA N-acyltransferases (Nat)"/>
    <property type="match status" value="1"/>
</dbReference>
<feature type="domain" description="N-acetyltransferase" evidence="1">
    <location>
        <begin position="12"/>
        <end position="156"/>
    </location>
</feature>
<organism evidence="2 3">
    <name type="scientific">Vibrio gallaecicus</name>
    <dbReference type="NCBI Taxonomy" id="552386"/>
    <lineage>
        <taxon>Bacteria</taxon>
        <taxon>Pseudomonadati</taxon>
        <taxon>Pseudomonadota</taxon>
        <taxon>Gammaproteobacteria</taxon>
        <taxon>Vibrionales</taxon>
        <taxon>Vibrionaceae</taxon>
        <taxon>Vibrio</taxon>
    </lineage>
</organism>
<reference evidence="2 3" key="1">
    <citation type="journal article" date="2024" name="ISME J.">
        <title>Tailless and filamentous prophages are predominant in marine Vibrio.</title>
        <authorList>
            <person name="Steensen K."/>
            <person name="Seneca J."/>
            <person name="Bartlau N."/>
            <person name="Yu X.A."/>
            <person name="Hussain F.A."/>
            <person name="Polz M.F."/>
        </authorList>
    </citation>
    <scope>NUCLEOTIDE SEQUENCE [LARGE SCALE GENOMIC DNA]</scope>
    <source>
        <strain evidence="2 3">10N.222.51.A1</strain>
    </source>
</reference>
<dbReference type="Pfam" id="PF13508">
    <property type="entry name" value="Acetyltransf_7"/>
    <property type="match status" value="1"/>
</dbReference>
<proteinExistence type="predicted"/>
<dbReference type="InterPro" id="IPR016181">
    <property type="entry name" value="Acyl_CoA_acyltransferase"/>
</dbReference>
<evidence type="ECO:0000313" key="3">
    <source>
        <dbReference type="Proteomes" id="UP001570417"/>
    </source>
</evidence>